<dbReference type="Gene3D" id="3.40.50.300">
    <property type="entry name" value="P-loop containing nucleotide triphosphate hydrolases"/>
    <property type="match status" value="1"/>
</dbReference>
<name>A0A7W6GEK4_9HYPH</name>
<dbReference type="Gene3D" id="1.10.8.60">
    <property type="match status" value="1"/>
</dbReference>
<evidence type="ECO:0000313" key="2">
    <source>
        <dbReference type="Proteomes" id="UP000528964"/>
    </source>
</evidence>
<keyword evidence="2" id="KW-1185">Reference proteome</keyword>
<dbReference type="PROSITE" id="PS00675">
    <property type="entry name" value="SIGMA54_INTERACT_1"/>
    <property type="match status" value="1"/>
</dbReference>
<dbReference type="InterPro" id="IPR025662">
    <property type="entry name" value="Sigma_54_int_dom_ATP-bd_1"/>
</dbReference>
<sequence length="228" mass="24699">MPREAPRQYPLELPHASRFGTEDYLIGPANAAAHALVTGWPAWPDRLLLLIGEEGAGKSHLAEIWRSQTGATAAADARDAIALFLERPGRAVLLDDADRAGADEDALFHLLNTARERGGDLLLTARSAPSPAWPSLPDLASRLRALPVARLEPPDEAMVKAVLVKMLDDRQLRVDSDVVEFIAKRSDRSLGAIRRVVAELDRESLARGRGVGRGLAADVLARSLTEED</sequence>
<dbReference type="GO" id="GO:0003688">
    <property type="term" value="F:DNA replication origin binding"/>
    <property type="evidence" value="ECO:0007669"/>
    <property type="project" value="TreeGrafter"/>
</dbReference>
<dbReference type="RefSeq" id="WP_183394094.1">
    <property type="nucleotide sequence ID" value="NZ_JACIDR010000001.1"/>
</dbReference>
<gene>
    <name evidence="1" type="ORF">GGR24_000938</name>
</gene>
<reference evidence="1 2" key="1">
    <citation type="submission" date="2020-08" db="EMBL/GenBank/DDBJ databases">
        <title>Genomic Encyclopedia of Type Strains, Phase IV (KMG-IV): sequencing the most valuable type-strain genomes for metagenomic binning, comparative biology and taxonomic classification.</title>
        <authorList>
            <person name="Goeker M."/>
        </authorList>
    </citation>
    <scope>NUCLEOTIDE SEQUENCE [LARGE SCALE GENOMIC DNA]</scope>
    <source>
        <strain evidence="1 2">DSM 25481</strain>
    </source>
</reference>
<dbReference type="Proteomes" id="UP000528964">
    <property type="component" value="Unassembled WGS sequence"/>
</dbReference>
<protein>
    <submittedName>
        <fullName evidence="1">Chromosomal replication initiation ATPase DnaA</fullName>
    </submittedName>
</protein>
<comment type="caution">
    <text evidence="1">The sequence shown here is derived from an EMBL/GenBank/DDBJ whole genome shotgun (WGS) entry which is preliminary data.</text>
</comment>
<accession>A0A7W6GEK4</accession>
<organism evidence="1 2">
    <name type="scientific">Hansschlegelia beijingensis</name>
    <dbReference type="NCBI Taxonomy" id="1133344"/>
    <lineage>
        <taxon>Bacteria</taxon>
        <taxon>Pseudomonadati</taxon>
        <taxon>Pseudomonadota</taxon>
        <taxon>Alphaproteobacteria</taxon>
        <taxon>Hyphomicrobiales</taxon>
        <taxon>Methylopilaceae</taxon>
        <taxon>Hansschlegelia</taxon>
    </lineage>
</organism>
<dbReference type="EMBL" id="JACIDR010000001">
    <property type="protein sequence ID" value="MBB3972305.1"/>
    <property type="molecule type" value="Genomic_DNA"/>
</dbReference>
<dbReference type="SUPFAM" id="SSF52540">
    <property type="entry name" value="P-loop containing nucleoside triphosphate hydrolases"/>
    <property type="match status" value="1"/>
</dbReference>
<dbReference type="AlphaFoldDB" id="A0A7W6GEK4"/>
<dbReference type="GO" id="GO:0005886">
    <property type="term" value="C:plasma membrane"/>
    <property type="evidence" value="ECO:0007669"/>
    <property type="project" value="TreeGrafter"/>
</dbReference>
<proteinExistence type="predicted"/>
<dbReference type="InterPro" id="IPR027417">
    <property type="entry name" value="P-loop_NTPase"/>
</dbReference>
<dbReference type="GO" id="GO:0006270">
    <property type="term" value="P:DNA replication initiation"/>
    <property type="evidence" value="ECO:0007669"/>
    <property type="project" value="TreeGrafter"/>
</dbReference>
<dbReference type="PANTHER" id="PTHR30050:SF5">
    <property type="entry name" value="DNAA REGULATORY INACTIVATOR HDA"/>
    <property type="match status" value="1"/>
</dbReference>
<evidence type="ECO:0000313" key="1">
    <source>
        <dbReference type="EMBL" id="MBB3972305.1"/>
    </source>
</evidence>
<dbReference type="PANTHER" id="PTHR30050">
    <property type="entry name" value="CHROMOSOMAL REPLICATION INITIATOR PROTEIN DNAA"/>
    <property type="match status" value="1"/>
</dbReference>